<dbReference type="InterPro" id="IPR046357">
    <property type="entry name" value="PPIase_dom_sf"/>
</dbReference>
<evidence type="ECO:0000313" key="9">
    <source>
        <dbReference type="EMBL" id="GIE12871.1"/>
    </source>
</evidence>
<feature type="domain" description="PPIase FKBP-type" evidence="8">
    <location>
        <begin position="119"/>
        <end position="199"/>
    </location>
</feature>
<dbReference type="Proteomes" id="UP000598174">
    <property type="component" value="Unassembled WGS sequence"/>
</dbReference>
<keyword evidence="10" id="KW-1185">Reference proteome</keyword>
<accession>A0A919MAR8</accession>
<feature type="transmembrane region" description="Helical" evidence="7">
    <location>
        <begin position="12"/>
        <end position="34"/>
    </location>
</feature>
<dbReference type="RefSeq" id="WP_203819331.1">
    <property type="nucleotide sequence ID" value="NZ_BAAABP010000063.1"/>
</dbReference>
<keyword evidence="3 4" id="KW-0413">Isomerase</keyword>
<dbReference type="Pfam" id="PF00254">
    <property type="entry name" value="FKBP_C"/>
    <property type="match status" value="1"/>
</dbReference>
<organism evidence="9 10">
    <name type="scientific">Paractinoplanes ferrugineus</name>
    <dbReference type="NCBI Taxonomy" id="113564"/>
    <lineage>
        <taxon>Bacteria</taxon>
        <taxon>Bacillati</taxon>
        <taxon>Actinomycetota</taxon>
        <taxon>Actinomycetes</taxon>
        <taxon>Micromonosporales</taxon>
        <taxon>Micromonosporaceae</taxon>
        <taxon>Paractinoplanes</taxon>
    </lineage>
</organism>
<dbReference type="Gene3D" id="3.10.50.40">
    <property type="match status" value="1"/>
</dbReference>
<gene>
    <name evidence="9" type="ORF">Afe05nite_47110</name>
</gene>
<dbReference type="SUPFAM" id="SSF54534">
    <property type="entry name" value="FKBP-like"/>
    <property type="match status" value="1"/>
</dbReference>
<reference evidence="9" key="1">
    <citation type="submission" date="2021-01" db="EMBL/GenBank/DDBJ databases">
        <title>Whole genome shotgun sequence of Actinoplanes ferrugineus NBRC 15555.</title>
        <authorList>
            <person name="Komaki H."/>
            <person name="Tamura T."/>
        </authorList>
    </citation>
    <scope>NUCLEOTIDE SEQUENCE</scope>
    <source>
        <strain evidence="9">NBRC 15555</strain>
    </source>
</reference>
<dbReference type="GO" id="GO:0003755">
    <property type="term" value="F:peptidyl-prolyl cis-trans isomerase activity"/>
    <property type="evidence" value="ECO:0007669"/>
    <property type="project" value="UniProtKB-UniRule"/>
</dbReference>
<feature type="compositionally biased region" description="Low complexity" evidence="6">
    <location>
        <begin position="53"/>
        <end position="80"/>
    </location>
</feature>
<evidence type="ECO:0000256" key="5">
    <source>
        <dbReference type="RuleBase" id="RU003915"/>
    </source>
</evidence>
<keyword evidence="7" id="KW-0812">Transmembrane</keyword>
<dbReference type="InterPro" id="IPR050689">
    <property type="entry name" value="FKBP-type_PPIase"/>
</dbReference>
<proteinExistence type="inferred from homology"/>
<sequence>MSTQTDSKRRGQAFAGAFAGVAIVVVLAVVFFVVRNSDDSDKTSAAAPPPVATQPSAAPAQPTDAAPQPSEAAPQPTAAQVNTPPALSKEPDVKGGTGRLTKLVKTTLVPGTGPAVQKGQTVTANYKLVKYATGEVMDSSWSRGEPFSTQIGVGAVIKGWDEGIVGLKVGSRTQLDVPEALAYPGQGDLRFVVDVLAAK</sequence>
<evidence type="ECO:0000256" key="1">
    <source>
        <dbReference type="ARBA" id="ARBA00000971"/>
    </source>
</evidence>
<comment type="catalytic activity">
    <reaction evidence="1 4 5">
        <text>[protein]-peptidylproline (omega=180) = [protein]-peptidylproline (omega=0)</text>
        <dbReference type="Rhea" id="RHEA:16237"/>
        <dbReference type="Rhea" id="RHEA-COMP:10747"/>
        <dbReference type="Rhea" id="RHEA-COMP:10748"/>
        <dbReference type="ChEBI" id="CHEBI:83833"/>
        <dbReference type="ChEBI" id="CHEBI:83834"/>
        <dbReference type="EC" id="5.2.1.8"/>
    </reaction>
</comment>
<dbReference type="AlphaFoldDB" id="A0A919MAR8"/>
<evidence type="ECO:0000259" key="8">
    <source>
        <dbReference type="PROSITE" id="PS50059"/>
    </source>
</evidence>
<keyword evidence="7" id="KW-1133">Transmembrane helix</keyword>
<dbReference type="EC" id="5.2.1.8" evidence="5"/>
<keyword evidence="2 4" id="KW-0697">Rotamase</keyword>
<dbReference type="PANTHER" id="PTHR10516:SF428">
    <property type="entry name" value="PEPTIDYLPROLYL ISOMERASE"/>
    <property type="match status" value="1"/>
</dbReference>
<feature type="region of interest" description="Disordered" evidence="6">
    <location>
        <begin position="39"/>
        <end position="98"/>
    </location>
</feature>
<protein>
    <recommendedName>
        <fullName evidence="5">Peptidyl-prolyl cis-trans isomerase</fullName>
        <ecNumber evidence="5">5.2.1.8</ecNumber>
    </recommendedName>
</protein>
<evidence type="ECO:0000256" key="7">
    <source>
        <dbReference type="SAM" id="Phobius"/>
    </source>
</evidence>
<keyword evidence="7" id="KW-0472">Membrane</keyword>
<comment type="caution">
    <text evidence="9">The sequence shown here is derived from an EMBL/GenBank/DDBJ whole genome shotgun (WGS) entry which is preliminary data.</text>
</comment>
<evidence type="ECO:0000256" key="4">
    <source>
        <dbReference type="PROSITE-ProRule" id="PRU00277"/>
    </source>
</evidence>
<dbReference type="PROSITE" id="PS50059">
    <property type="entry name" value="FKBP_PPIASE"/>
    <property type="match status" value="1"/>
</dbReference>
<dbReference type="EMBL" id="BOMM01000044">
    <property type="protein sequence ID" value="GIE12871.1"/>
    <property type="molecule type" value="Genomic_DNA"/>
</dbReference>
<evidence type="ECO:0000256" key="3">
    <source>
        <dbReference type="ARBA" id="ARBA00023235"/>
    </source>
</evidence>
<comment type="similarity">
    <text evidence="5">Belongs to the FKBP-type PPIase family.</text>
</comment>
<evidence type="ECO:0000256" key="6">
    <source>
        <dbReference type="SAM" id="MobiDB-lite"/>
    </source>
</evidence>
<evidence type="ECO:0000256" key="2">
    <source>
        <dbReference type="ARBA" id="ARBA00023110"/>
    </source>
</evidence>
<dbReference type="InterPro" id="IPR001179">
    <property type="entry name" value="PPIase_FKBP_dom"/>
</dbReference>
<name>A0A919MAR8_9ACTN</name>
<dbReference type="PANTHER" id="PTHR10516">
    <property type="entry name" value="PEPTIDYL-PROLYL CIS-TRANS ISOMERASE"/>
    <property type="match status" value="1"/>
</dbReference>
<evidence type="ECO:0000313" key="10">
    <source>
        <dbReference type="Proteomes" id="UP000598174"/>
    </source>
</evidence>
<dbReference type="GO" id="GO:0005737">
    <property type="term" value="C:cytoplasm"/>
    <property type="evidence" value="ECO:0007669"/>
    <property type="project" value="TreeGrafter"/>
</dbReference>